<evidence type="ECO:0000256" key="9">
    <source>
        <dbReference type="ARBA" id="ARBA00022777"/>
    </source>
</evidence>
<evidence type="ECO:0000256" key="11">
    <source>
        <dbReference type="ARBA" id="ARBA00022842"/>
    </source>
</evidence>
<dbReference type="InterPro" id="IPR008279">
    <property type="entry name" value="PEP-util_enz_mobile_dom"/>
</dbReference>
<dbReference type="SUPFAM" id="SSF51621">
    <property type="entry name" value="Phosphoenolpyruvate/pyruvate domain"/>
    <property type="match status" value="1"/>
</dbReference>
<evidence type="ECO:0000259" key="17">
    <source>
        <dbReference type="Pfam" id="PF01326"/>
    </source>
</evidence>
<dbReference type="HOGENOM" id="CLU_015345_0_2_0"/>
<dbReference type="InterPro" id="IPR040442">
    <property type="entry name" value="Pyrv_kinase-like_dom_sf"/>
</dbReference>
<feature type="binding site" evidence="15">
    <location>
        <position position="795"/>
    </location>
    <ligand>
        <name>Mg(2+)</name>
        <dbReference type="ChEBI" id="CHEBI:18420"/>
    </ligand>
</feature>
<evidence type="ECO:0000313" key="20">
    <source>
        <dbReference type="Proteomes" id="UP000001029"/>
    </source>
</evidence>
<dbReference type="EC" id="2.7.9.1" evidence="4 12"/>
<keyword evidence="20" id="KW-1185">Reference proteome</keyword>
<feature type="active site" description="Tele-phosphohistidine intermediate" evidence="13">
    <location>
        <position position="501"/>
    </location>
</feature>
<evidence type="ECO:0000259" key="18">
    <source>
        <dbReference type="Pfam" id="PF02896"/>
    </source>
</evidence>
<dbReference type="SUPFAM" id="SSF52009">
    <property type="entry name" value="Phosphohistidine domain"/>
    <property type="match status" value="1"/>
</dbReference>
<evidence type="ECO:0000259" key="16">
    <source>
        <dbReference type="Pfam" id="PF00391"/>
    </source>
</evidence>
<dbReference type="NCBIfam" id="TIGR01828">
    <property type="entry name" value="pyru_phos_dikin"/>
    <property type="match status" value="1"/>
</dbReference>
<dbReference type="PROSITE" id="PS00742">
    <property type="entry name" value="PEP_ENZYMES_2"/>
    <property type="match status" value="1"/>
</dbReference>
<dbReference type="InterPro" id="IPR018274">
    <property type="entry name" value="PEP_util_AS"/>
</dbReference>
<keyword evidence="7 15" id="KW-0479">Metal-binding</keyword>
<feature type="binding site" evidence="14">
    <location>
        <position position="667"/>
    </location>
    <ligand>
        <name>substrate</name>
    </ligand>
</feature>
<dbReference type="InterPro" id="IPR013815">
    <property type="entry name" value="ATP_grasp_subdomain_1"/>
</dbReference>
<dbReference type="STRING" id="445932.Emin_0344"/>
<comment type="similarity">
    <text evidence="3 12">Belongs to the PEP-utilizing enzyme family.</text>
</comment>
<feature type="binding site" evidence="14">
    <location>
        <position position="816"/>
    </location>
    <ligand>
        <name>substrate</name>
    </ligand>
</feature>
<evidence type="ECO:0000256" key="8">
    <source>
        <dbReference type="ARBA" id="ARBA00022741"/>
    </source>
</evidence>
<feature type="binding site" evidence="14">
    <location>
        <position position="818"/>
    </location>
    <ligand>
        <name>substrate</name>
    </ligand>
</feature>
<dbReference type="Gene3D" id="1.10.189.10">
    <property type="entry name" value="Pyruvate Phosphate Dikinase, domain 2"/>
    <property type="match status" value="1"/>
</dbReference>
<gene>
    <name evidence="19" type="ordered locus">Emin_0344</name>
</gene>
<dbReference type="InterPro" id="IPR015813">
    <property type="entry name" value="Pyrv/PenolPyrv_kinase-like_dom"/>
</dbReference>
<dbReference type="Proteomes" id="UP000001029">
    <property type="component" value="Chromosome"/>
</dbReference>
<dbReference type="GO" id="GO:0046872">
    <property type="term" value="F:metal ion binding"/>
    <property type="evidence" value="ECO:0007669"/>
    <property type="project" value="UniProtKB-UniRule"/>
</dbReference>
<evidence type="ECO:0000256" key="2">
    <source>
        <dbReference type="ARBA" id="ARBA00003144"/>
    </source>
</evidence>
<dbReference type="GO" id="GO:0050242">
    <property type="term" value="F:pyruvate, phosphate dikinase activity"/>
    <property type="evidence" value="ECO:0007669"/>
    <property type="project" value="UniProtKB-UniRule"/>
</dbReference>
<dbReference type="SUPFAM" id="SSF56059">
    <property type="entry name" value="Glutathione synthetase ATP-binding domain-like"/>
    <property type="match status" value="1"/>
</dbReference>
<dbReference type="Pfam" id="PF02896">
    <property type="entry name" value="PEP-utilizers_C"/>
    <property type="match status" value="1"/>
</dbReference>
<evidence type="ECO:0000256" key="1">
    <source>
        <dbReference type="ARBA" id="ARBA00001946"/>
    </source>
</evidence>
<evidence type="ECO:0000313" key="19">
    <source>
        <dbReference type="EMBL" id="ACC97903.1"/>
    </source>
</evidence>
<evidence type="ECO:0000256" key="6">
    <source>
        <dbReference type="ARBA" id="ARBA00022679"/>
    </source>
</evidence>
<dbReference type="NCBIfam" id="NF004531">
    <property type="entry name" value="PRK05878.1"/>
    <property type="match status" value="1"/>
</dbReference>
<evidence type="ECO:0000256" key="15">
    <source>
        <dbReference type="PIRSR" id="PIRSR000853-3"/>
    </source>
</evidence>
<dbReference type="GO" id="GO:0005524">
    <property type="term" value="F:ATP binding"/>
    <property type="evidence" value="ECO:0007669"/>
    <property type="project" value="UniProtKB-UniRule"/>
</dbReference>
<dbReference type="Gene3D" id="3.30.470.20">
    <property type="entry name" value="ATP-grasp fold, B domain"/>
    <property type="match status" value="1"/>
</dbReference>
<comment type="cofactor">
    <cofactor evidence="1 12 15">
        <name>Mg(2+)</name>
        <dbReference type="ChEBI" id="CHEBI:18420"/>
    </cofactor>
</comment>
<keyword evidence="8" id="KW-0547">Nucleotide-binding</keyword>
<dbReference type="AlphaFoldDB" id="B2KB81"/>
<dbReference type="InterPro" id="IPR002192">
    <property type="entry name" value="PPDK_AMP/ATP-bd"/>
</dbReference>
<keyword evidence="6 19" id="KW-0808">Transferase</keyword>
<dbReference type="Gene3D" id="3.50.30.10">
    <property type="entry name" value="Phosphohistidine domain"/>
    <property type="match status" value="1"/>
</dbReference>
<comment type="catalytic activity">
    <reaction evidence="12">
        <text>pyruvate + phosphate + ATP = phosphoenolpyruvate + AMP + diphosphate + H(+)</text>
        <dbReference type="Rhea" id="RHEA:10756"/>
        <dbReference type="ChEBI" id="CHEBI:15361"/>
        <dbReference type="ChEBI" id="CHEBI:15378"/>
        <dbReference type="ChEBI" id="CHEBI:30616"/>
        <dbReference type="ChEBI" id="CHEBI:33019"/>
        <dbReference type="ChEBI" id="CHEBI:43474"/>
        <dbReference type="ChEBI" id="CHEBI:58702"/>
        <dbReference type="ChEBI" id="CHEBI:456215"/>
        <dbReference type="EC" id="2.7.9.1"/>
    </reaction>
</comment>
<feature type="domain" description="PEP-utilising enzyme C-terminal" evidence="18">
    <location>
        <begin position="567"/>
        <end position="919"/>
    </location>
</feature>
<proteinExistence type="inferred from homology"/>
<dbReference type="InterPro" id="IPR036637">
    <property type="entry name" value="Phosphohistidine_dom_sf"/>
</dbReference>
<dbReference type="KEGG" id="emi:Emin_0344"/>
<dbReference type="Pfam" id="PF00391">
    <property type="entry name" value="PEP-utilizers"/>
    <property type="match status" value="1"/>
</dbReference>
<dbReference type="PROSITE" id="PS00370">
    <property type="entry name" value="PEP_ENZYMES_PHOS_SITE"/>
    <property type="match status" value="1"/>
</dbReference>
<dbReference type="PANTHER" id="PTHR22931:SF9">
    <property type="entry name" value="PYRUVATE, PHOSPHATE DIKINASE 1, CHLOROPLASTIC"/>
    <property type="match status" value="1"/>
</dbReference>
<comment type="function">
    <text evidence="2">Catalyzes the reversible phosphorylation of pyruvate and phosphate.</text>
</comment>
<evidence type="ECO:0000256" key="3">
    <source>
        <dbReference type="ARBA" id="ARBA00007837"/>
    </source>
</evidence>
<feature type="binding site" evidence="14">
    <location>
        <position position="819"/>
    </location>
    <ligand>
        <name>substrate</name>
    </ligand>
</feature>
<dbReference type="Gene3D" id="3.30.1490.20">
    <property type="entry name" value="ATP-grasp fold, A domain"/>
    <property type="match status" value="1"/>
</dbReference>
<evidence type="ECO:0000256" key="7">
    <source>
        <dbReference type="ARBA" id="ARBA00022723"/>
    </source>
</evidence>
<dbReference type="InterPro" id="IPR010121">
    <property type="entry name" value="Pyruvate_phosphate_dikinase"/>
</dbReference>
<feature type="binding site" evidence="14">
    <location>
        <position position="608"/>
    </location>
    <ligand>
        <name>substrate</name>
    </ligand>
</feature>
<dbReference type="Gene3D" id="1.20.80.30">
    <property type="match status" value="1"/>
</dbReference>
<dbReference type="Pfam" id="PF01326">
    <property type="entry name" value="PPDK_N"/>
    <property type="match status" value="2"/>
</dbReference>
<feature type="binding site" evidence="14">
    <location>
        <position position="795"/>
    </location>
    <ligand>
        <name>substrate</name>
    </ligand>
</feature>
<feature type="binding site" evidence="15">
    <location>
        <position position="819"/>
    </location>
    <ligand>
        <name>Mg(2+)</name>
        <dbReference type="ChEBI" id="CHEBI:18420"/>
    </ligand>
</feature>
<dbReference type="GO" id="GO:0016301">
    <property type="term" value="F:kinase activity"/>
    <property type="evidence" value="ECO:0007669"/>
    <property type="project" value="UniProtKB-UniRule"/>
</dbReference>
<dbReference type="PIRSF" id="PIRSF000853">
    <property type="entry name" value="PPDK"/>
    <property type="match status" value="1"/>
</dbReference>
<protein>
    <recommendedName>
        <fullName evidence="5 12">Pyruvate, phosphate dikinase</fullName>
        <ecNumber evidence="4 12">2.7.9.1</ecNumber>
    </recommendedName>
</protein>
<dbReference type="InterPro" id="IPR000121">
    <property type="entry name" value="PEP_util_C"/>
</dbReference>
<evidence type="ECO:0000256" key="10">
    <source>
        <dbReference type="ARBA" id="ARBA00022840"/>
    </source>
</evidence>
<keyword evidence="11 15" id="KW-0460">Magnesium</keyword>
<dbReference type="EMBL" id="CP001055">
    <property type="protein sequence ID" value="ACC97903.1"/>
    <property type="molecule type" value="Genomic_DNA"/>
</dbReference>
<dbReference type="InterPro" id="IPR023151">
    <property type="entry name" value="PEP_util_CS"/>
</dbReference>
<dbReference type="PANTHER" id="PTHR22931">
    <property type="entry name" value="PHOSPHOENOLPYRUVATE DIKINASE-RELATED"/>
    <property type="match status" value="1"/>
</dbReference>
<evidence type="ECO:0000256" key="12">
    <source>
        <dbReference type="PIRNR" id="PIRNR000853"/>
    </source>
</evidence>
<feature type="domain" description="PEP-utilising enzyme mobile" evidence="16">
    <location>
        <begin position="468"/>
        <end position="549"/>
    </location>
</feature>
<reference evidence="19 20" key="1">
    <citation type="journal article" date="2009" name="Appl. Environ. Microbiol.">
        <title>Genomic analysis of 'Elusimicrobium minutum,' the first cultivated representative of the phylum 'Elusimicrobia' (formerly termite group 1).</title>
        <authorList>
            <person name="Herlemann D.P.R."/>
            <person name="Geissinger O."/>
            <person name="Ikeda-Ohtsubo W."/>
            <person name="Kunin V."/>
            <person name="Sun H."/>
            <person name="Lapidus A."/>
            <person name="Hugenholtz P."/>
            <person name="Brune A."/>
        </authorList>
    </citation>
    <scope>NUCLEOTIDE SEQUENCE [LARGE SCALE GENOMIC DNA]</scope>
    <source>
        <strain evidence="19 20">Pei191</strain>
    </source>
</reference>
<feature type="active site" description="Proton donor" evidence="13">
    <location>
        <position position="881"/>
    </location>
</feature>
<feature type="domain" description="Pyruvate phosphate dikinase AMP/ATP-binding" evidence="17">
    <location>
        <begin position="343"/>
        <end position="403"/>
    </location>
</feature>
<keyword evidence="9 19" id="KW-0418">Kinase</keyword>
<evidence type="ECO:0000256" key="13">
    <source>
        <dbReference type="PIRSR" id="PIRSR000853-1"/>
    </source>
</evidence>
<evidence type="ECO:0000256" key="14">
    <source>
        <dbReference type="PIRSR" id="PIRSR000853-2"/>
    </source>
</evidence>
<accession>B2KB81</accession>
<name>B2KB81_ELUMP</name>
<evidence type="ECO:0000256" key="4">
    <source>
        <dbReference type="ARBA" id="ARBA00011994"/>
    </source>
</evidence>
<feature type="domain" description="Pyruvate phosphate dikinase AMP/ATP-binding" evidence="17">
    <location>
        <begin position="84"/>
        <end position="323"/>
    </location>
</feature>
<organism evidence="19 20">
    <name type="scientific">Elusimicrobium minutum (strain Pei191)</name>
    <dbReference type="NCBI Taxonomy" id="445932"/>
    <lineage>
        <taxon>Bacteria</taxon>
        <taxon>Pseudomonadati</taxon>
        <taxon>Elusimicrobiota</taxon>
        <taxon>Elusimicrobia</taxon>
        <taxon>Elusimicrobiales</taxon>
        <taxon>Elusimicrobiaceae</taxon>
        <taxon>Elusimicrobium</taxon>
    </lineage>
</organism>
<feature type="binding site" evidence="14">
    <location>
        <position position="817"/>
    </location>
    <ligand>
        <name>substrate</name>
    </ligand>
</feature>
<sequence length="929" mass="101943">MAKTVKKAAKKAAVKKAVKSMKNVYYFGGGKADGKGSMKELLGGKGANLAEMAGLMKLPVPPGFTITTEVCTYYWDNKKNYPSSLKAEVESNLKKVEKETKKVFGSVDNPLLLSVRSGARASMPGMMETILNIGLTEKTIPGMIKKTGNERFVYDAYRRLIMMYSDVVMEKAAGIEPKDDKGIRKVLDGMLHDVKSKKGVKDDTDLTAEDLKTLCAEFKKTVKNVLGKEFPDNPMLQLWGAIGAVFSSWNGKRAIAYRNIEKIPHEWGTAVNVQAMVFGNMGTDSATGVAFSRNPGNGDSHFYGEYLINAQGEDVVAGIRTPSPMNKWSKNTHSEHLPTLEQVMPKAYKELDGIQKKLEKHFRDMLDIEFTIEQGRLWMLQCRVGKRNGTAAVQMALDMVKEKLISQNEAVLRVTASQLDELLHPAIDPKAEALAKIVGKGLPAGPGGASGKVVFTSEAAMALKAKGEKAILVREETNPEDVEGMRAAEAILTQRGGMTSHAALVARGWGKCCIVGCGELEINLSKKTASIGSVTFKEGDFITLNGTKGFVYLGQLKMLEAGEGNNNLTKFLDMCDKIKRLDVRTNADTPEDAVRAKKFGAKGIGLFRIEHMFYGTNAEKPLFILRKMIVSKTTEERTKAVNELFPFMKKAIKGTIKAMAGFGVTIRLMDPPLHEFIPQQKEVKEQVCKAMGITMEEFDSRAAVLHEVNPMMGHRGVRLGVTYPEITEMQSRAILESAAELIKEGVKAMPEIMVPVVCHENELIDQRAIIERVYKEVVAKTGVKKLPLSVGTMIEIPRAAIMSHKIAEQADFFSFGTNDLTQMTFGFSRDDIGGFMGAYLEKGVLKNDPFQTLDQDGVGYLIKQGVKGGRSTKAKLKIGICGEHGGDAKSVEFCHREGFNYVSCSPFRVPIARLAAAQAVAKEIKTKKK</sequence>
<evidence type="ECO:0000256" key="5">
    <source>
        <dbReference type="ARBA" id="ARBA00020138"/>
    </source>
</evidence>
<keyword evidence="19" id="KW-0670">Pyruvate</keyword>
<keyword evidence="10" id="KW-0067">ATP-binding</keyword>
<dbReference type="RefSeq" id="WP_012414518.1">
    <property type="nucleotide sequence ID" value="NC_010644.1"/>
</dbReference>
<dbReference type="Gene3D" id="3.20.20.60">
    <property type="entry name" value="Phosphoenolpyruvate-binding domains"/>
    <property type="match status" value="1"/>
</dbReference>